<keyword evidence="2" id="KW-0472">Membrane</keyword>
<dbReference type="Proteomes" id="UP000297635">
    <property type="component" value="Unassembled WGS sequence"/>
</dbReference>
<dbReference type="NCBIfam" id="TIGR01845">
    <property type="entry name" value="outer_NodT"/>
    <property type="match status" value="1"/>
</dbReference>
<accession>A0A4Z0V7F6</accession>
<reference evidence="3 4" key="1">
    <citation type="submission" date="2019-02" db="EMBL/GenBank/DDBJ databases">
        <title>Isolation and identification of novel species under the genus Muribaculum.</title>
        <authorList>
            <person name="Miyake S."/>
            <person name="Ding Y."/>
            <person name="Low A."/>
            <person name="Soh M."/>
            <person name="Seedorf H."/>
        </authorList>
    </citation>
    <scope>NUCLEOTIDE SEQUENCE [LARGE SCALE GENOMIC DNA]</scope>
    <source>
        <strain evidence="3 4">TLL-A3</strain>
    </source>
</reference>
<keyword evidence="2" id="KW-0449">Lipoprotein</keyword>
<sequence length="449" mass="49297">MNRLHIFSALTLLLPLLSGCGLYSGYERPAIGYDAEHMCLPDSVCSPLAAMSWRELFTDEYLSAWIDSGLNSNTDLRIAALKVEEARATLSASRLAFLPSVSMGADGSVGSGSSDRFSIGPSASWEIDAFGKQRNLKMGAEASWFASQAYRQAVQSQLVATIADGYYTLLMLDEQLSISERTLTTWDENIRVLQALKRAGRTNEAAVLQARANRMRVESSTLTLRNQIAEQENAIRSLLLDPDADMARGSLREQSFPESLSAGIPIDLLSNRPDVREAEYRLQKSFYDINVARAAFYPSITLSGNAGWTTSSGSVGNPSSWIANALGSVVVPIFNRGTNKANLDIARARYEENLLDFQQKLLDAGMEVNNALIAWQTANGRLALDRKQIVALKGAVHNTRLLMRNTTTNYLEVLTAQQRLLEAELSEASDRFDVIRSVISLYHALGGGR</sequence>
<dbReference type="GO" id="GO:0015562">
    <property type="term" value="F:efflux transmembrane transporter activity"/>
    <property type="evidence" value="ECO:0007669"/>
    <property type="project" value="InterPro"/>
</dbReference>
<keyword evidence="2" id="KW-0812">Transmembrane</keyword>
<gene>
    <name evidence="3" type="ORF">EZ315_05485</name>
</gene>
<comment type="caution">
    <text evidence="3">The sequence shown here is derived from an EMBL/GenBank/DDBJ whole genome shotgun (WGS) entry which is preliminary data.</text>
</comment>
<dbReference type="GeneID" id="82149239"/>
<dbReference type="RefSeq" id="WP_135471190.1">
    <property type="nucleotide sequence ID" value="NZ_CASJDB010000004.1"/>
</dbReference>
<protein>
    <submittedName>
        <fullName evidence="3">TolC family protein</fullName>
    </submittedName>
</protein>
<organism evidence="3 4">
    <name type="scientific">Duncaniella freteri</name>
    <dbReference type="NCBI Taxonomy" id="2530391"/>
    <lineage>
        <taxon>Bacteria</taxon>
        <taxon>Pseudomonadati</taxon>
        <taxon>Bacteroidota</taxon>
        <taxon>Bacteroidia</taxon>
        <taxon>Bacteroidales</taxon>
        <taxon>Muribaculaceae</taxon>
        <taxon>Duncaniella</taxon>
    </lineage>
</organism>
<dbReference type="Pfam" id="PF02321">
    <property type="entry name" value="OEP"/>
    <property type="match status" value="2"/>
</dbReference>
<evidence type="ECO:0000313" key="3">
    <source>
        <dbReference type="EMBL" id="TGG40177.1"/>
    </source>
</evidence>
<keyword evidence="4" id="KW-1185">Reference proteome</keyword>
<dbReference type="PROSITE" id="PS51257">
    <property type="entry name" value="PROKAR_LIPOPROTEIN"/>
    <property type="match status" value="1"/>
</dbReference>
<dbReference type="GO" id="GO:0005886">
    <property type="term" value="C:plasma membrane"/>
    <property type="evidence" value="ECO:0007669"/>
    <property type="project" value="UniProtKB-SubCell"/>
</dbReference>
<evidence type="ECO:0000256" key="2">
    <source>
        <dbReference type="RuleBase" id="RU362097"/>
    </source>
</evidence>
<keyword evidence="2" id="KW-1134">Transmembrane beta strand</keyword>
<dbReference type="PANTHER" id="PTHR30203:SF33">
    <property type="entry name" value="BLR4455 PROTEIN"/>
    <property type="match status" value="1"/>
</dbReference>
<dbReference type="PANTHER" id="PTHR30203">
    <property type="entry name" value="OUTER MEMBRANE CATION EFFLUX PROTEIN"/>
    <property type="match status" value="1"/>
</dbReference>
<dbReference type="SUPFAM" id="SSF56954">
    <property type="entry name" value="Outer membrane efflux proteins (OEP)"/>
    <property type="match status" value="1"/>
</dbReference>
<proteinExistence type="inferred from homology"/>
<dbReference type="Gene3D" id="1.20.1600.10">
    <property type="entry name" value="Outer membrane efflux proteins (OEP)"/>
    <property type="match status" value="1"/>
</dbReference>
<evidence type="ECO:0000256" key="1">
    <source>
        <dbReference type="ARBA" id="ARBA00007613"/>
    </source>
</evidence>
<dbReference type="AlphaFoldDB" id="A0A4Z0V7F6"/>
<dbReference type="InterPro" id="IPR003423">
    <property type="entry name" value="OMP_efflux"/>
</dbReference>
<comment type="similarity">
    <text evidence="1 2">Belongs to the outer membrane factor (OMF) (TC 1.B.17) family.</text>
</comment>
<name>A0A4Z0V7F6_9BACT</name>
<keyword evidence="2" id="KW-0564">Palmitate</keyword>
<comment type="subcellular location">
    <subcellularLocation>
        <location evidence="2">Cell membrane</location>
        <topology evidence="2">Lipid-anchor</topology>
    </subcellularLocation>
</comment>
<dbReference type="Gene3D" id="2.20.200.10">
    <property type="entry name" value="Outer membrane efflux proteins (OEP)"/>
    <property type="match status" value="1"/>
</dbReference>
<evidence type="ECO:0000313" key="4">
    <source>
        <dbReference type="Proteomes" id="UP000297635"/>
    </source>
</evidence>
<dbReference type="EMBL" id="SJSA01000001">
    <property type="protein sequence ID" value="TGG40177.1"/>
    <property type="molecule type" value="Genomic_DNA"/>
</dbReference>
<dbReference type="InterPro" id="IPR010131">
    <property type="entry name" value="MdtP/NodT-like"/>
</dbReference>